<protein>
    <submittedName>
        <fullName evidence="2">Uncharacterized protein</fullName>
    </submittedName>
</protein>
<evidence type="ECO:0000256" key="1">
    <source>
        <dbReference type="SAM" id="MobiDB-lite"/>
    </source>
</evidence>
<dbReference type="AlphaFoldDB" id="A0A1M6XRH6"/>
<gene>
    <name evidence="2" type="ORF">SAMN05192556_107232</name>
</gene>
<accession>A0A1M6XRH6</accession>
<dbReference type="OrthoDB" id="9156612at2"/>
<reference evidence="3" key="1">
    <citation type="submission" date="2016-11" db="EMBL/GenBank/DDBJ databases">
        <authorList>
            <person name="Varghese N."/>
            <person name="Submissions S."/>
        </authorList>
    </citation>
    <scope>NUCLEOTIDE SEQUENCE [LARGE SCALE GENOMIC DNA]</scope>
    <source>
        <strain evidence="3">ALO Sharm</strain>
    </source>
</reference>
<evidence type="ECO:0000313" key="3">
    <source>
        <dbReference type="Proteomes" id="UP000184248"/>
    </source>
</evidence>
<name>A0A1M6XRH6_9GAMM</name>
<dbReference type="RefSeq" id="WP_064698671.1">
    <property type="nucleotide sequence ID" value="NZ_BDEO01000002.1"/>
</dbReference>
<keyword evidence="3" id="KW-1185">Reference proteome</keyword>
<feature type="region of interest" description="Disordered" evidence="1">
    <location>
        <begin position="71"/>
        <end position="93"/>
    </location>
</feature>
<proteinExistence type="predicted"/>
<sequence>MTDQPTTDINALLDDLDAGVFREKLGRALTDVAAGVVQHGKAGDVTIKLSLKRIADSRQVNCDHKLTYTQPTAKGKKSEENTTSTPLYVGRGGTLSLFPEEQGKFDFAQPQGQGTTQGA</sequence>
<dbReference type="EMBL" id="FRAL01000007">
    <property type="protein sequence ID" value="SHL08554.1"/>
    <property type="molecule type" value="Genomic_DNA"/>
</dbReference>
<organism evidence="2 3">
    <name type="scientific">Halomonas caseinilytica</name>
    <dbReference type="NCBI Taxonomy" id="438744"/>
    <lineage>
        <taxon>Bacteria</taxon>
        <taxon>Pseudomonadati</taxon>
        <taxon>Pseudomonadota</taxon>
        <taxon>Gammaproteobacteria</taxon>
        <taxon>Oceanospirillales</taxon>
        <taxon>Halomonadaceae</taxon>
        <taxon>Halomonas</taxon>
    </lineage>
</organism>
<dbReference type="Proteomes" id="UP000184248">
    <property type="component" value="Unassembled WGS sequence"/>
</dbReference>
<evidence type="ECO:0000313" key="2">
    <source>
        <dbReference type="EMBL" id="SHL08554.1"/>
    </source>
</evidence>